<comment type="caution">
    <text evidence="1">The sequence shown here is derived from an EMBL/GenBank/DDBJ whole genome shotgun (WGS) entry which is preliminary data.</text>
</comment>
<dbReference type="AlphaFoldDB" id="A0AAW1CGT5"/>
<keyword evidence="2" id="KW-1185">Reference proteome</keyword>
<protein>
    <submittedName>
        <fullName evidence="1">Uncharacterized protein</fullName>
    </submittedName>
</protein>
<reference evidence="1 2" key="1">
    <citation type="submission" date="2022-12" db="EMBL/GenBank/DDBJ databases">
        <title>Chromosome-level genome assembly of true bugs.</title>
        <authorList>
            <person name="Ma L."/>
            <person name="Li H."/>
        </authorList>
    </citation>
    <scope>NUCLEOTIDE SEQUENCE [LARGE SCALE GENOMIC DNA]</scope>
    <source>
        <strain evidence="1">Lab_2022b</strain>
    </source>
</reference>
<sequence length="74" mass="8384">MALAEVETISKDGLYDIEASLTIDEKDLKSPATFECILRIPETNYTVKKSTVYYTGRLFLTNYTNSFSFPFSAN</sequence>
<accession>A0AAW1CGT5</accession>
<gene>
    <name evidence="1" type="ORF">O3M35_013214</name>
</gene>
<name>A0AAW1CGT5_9HEMI</name>
<evidence type="ECO:0000313" key="2">
    <source>
        <dbReference type="Proteomes" id="UP001461498"/>
    </source>
</evidence>
<proteinExistence type="predicted"/>
<dbReference type="EMBL" id="JAPXFL010000076">
    <property type="protein sequence ID" value="KAK9496499.1"/>
    <property type="molecule type" value="Genomic_DNA"/>
</dbReference>
<organism evidence="1 2">
    <name type="scientific">Rhynocoris fuscipes</name>
    <dbReference type="NCBI Taxonomy" id="488301"/>
    <lineage>
        <taxon>Eukaryota</taxon>
        <taxon>Metazoa</taxon>
        <taxon>Ecdysozoa</taxon>
        <taxon>Arthropoda</taxon>
        <taxon>Hexapoda</taxon>
        <taxon>Insecta</taxon>
        <taxon>Pterygota</taxon>
        <taxon>Neoptera</taxon>
        <taxon>Paraneoptera</taxon>
        <taxon>Hemiptera</taxon>
        <taxon>Heteroptera</taxon>
        <taxon>Panheteroptera</taxon>
        <taxon>Cimicomorpha</taxon>
        <taxon>Reduviidae</taxon>
        <taxon>Harpactorinae</taxon>
        <taxon>Harpactorini</taxon>
        <taxon>Rhynocoris</taxon>
    </lineage>
</organism>
<evidence type="ECO:0000313" key="1">
    <source>
        <dbReference type="EMBL" id="KAK9496499.1"/>
    </source>
</evidence>
<dbReference type="Proteomes" id="UP001461498">
    <property type="component" value="Unassembled WGS sequence"/>
</dbReference>